<gene>
    <name evidence="1" type="ORF">KF707C_50830</name>
</gene>
<proteinExistence type="predicted"/>
<evidence type="ECO:0000313" key="2">
    <source>
        <dbReference type="Proteomes" id="UP000218554"/>
    </source>
</evidence>
<dbReference type="GO" id="GO:0003677">
    <property type="term" value="F:DNA binding"/>
    <property type="evidence" value="ECO:0007669"/>
    <property type="project" value="InterPro"/>
</dbReference>
<dbReference type="EMBL" id="AP014862">
    <property type="protein sequence ID" value="BAU76771.1"/>
    <property type="molecule type" value="Genomic_DNA"/>
</dbReference>
<dbReference type="Gene3D" id="1.10.260.40">
    <property type="entry name" value="lambda repressor-like DNA-binding domains"/>
    <property type="match status" value="1"/>
</dbReference>
<accession>A0AAD1C3H7</accession>
<dbReference type="Proteomes" id="UP000218554">
    <property type="component" value="Chromosome"/>
</dbReference>
<evidence type="ECO:0000313" key="1">
    <source>
        <dbReference type="EMBL" id="BAU76771.1"/>
    </source>
</evidence>
<organism evidence="1 2">
    <name type="scientific">Metapseudomonas furukawaii</name>
    <name type="common">Pseudomonas furukawaii</name>
    <dbReference type="NCBI Taxonomy" id="1149133"/>
    <lineage>
        <taxon>Bacteria</taxon>
        <taxon>Pseudomonadati</taxon>
        <taxon>Pseudomonadota</taxon>
        <taxon>Gammaproteobacteria</taxon>
        <taxon>Pseudomonadales</taxon>
        <taxon>Pseudomonadaceae</taxon>
        <taxon>Metapseudomonas</taxon>
    </lineage>
</organism>
<name>A0AAD1C3H7_METFU</name>
<reference evidence="1 2" key="2">
    <citation type="journal article" date="2017" name="Int. J. Syst. Evol. Microbiol.">
        <title>Pseudomonas furukawaii sp. nov., a polychlorinated biphenyl-degrading bacterium isolated from biphenyl-contaminated soil in Japan.</title>
        <authorList>
            <person name="Kimura N."/>
            <person name="Watanabe T."/>
            <person name="Suenaga H."/>
            <person name="Fujihara H."/>
            <person name="Futagami T."/>
            <person name="Goto M."/>
            <person name="Hanada S."/>
            <person name="Hirose J."/>
        </authorList>
    </citation>
    <scope>NUCLEOTIDE SEQUENCE [LARGE SCALE GENOMIC DNA]</scope>
    <source>
        <strain evidence="2">DSM 10086 / NBRC 110670 / KF707</strain>
    </source>
</reference>
<dbReference type="InterPro" id="IPR010982">
    <property type="entry name" value="Lambda_DNA-bd_dom_sf"/>
</dbReference>
<protein>
    <submittedName>
        <fullName evidence="1">Predicted transcriptional regulator</fullName>
    </submittedName>
</protein>
<dbReference type="SUPFAM" id="SSF47413">
    <property type="entry name" value="lambda repressor-like DNA-binding domains"/>
    <property type="match status" value="1"/>
</dbReference>
<dbReference type="RefSeq" id="WP_003451086.1">
    <property type="nucleotide sequence ID" value="NZ_AJMR01000126.1"/>
</dbReference>
<dbReference type="AlphaFoldDB" id="A0AAD1C3H7"/>
<keyword evidence="2" id="KW-1185">Reference proteome</keyword>
<sequence>MNMRQDVAAGVIGVSENFLGKVERGGETVQWGLLFQVMQELGLKVSVEVPDEIAGETRAQIVRAFNKPAMTMSPSTSTSSSDDLGRLMFAIEKSLSDKAR</sequence>
<dbReference type="KEGG" id="pfuw:KF707C_50830"/>
<reference evidence="2" key="1">
    <citation type="submission" date="2015-05" db="EMBL/GenBank/DDBJ databases">
        <title>Draft genome sequencing of a biphenyl-degrading bacterium, Pseudomonas balearica KF707 (=NBRC110670).</title>
        <authorList>
            <person name="Kimura N."/>
            <person name="Hirose J."/>
            <person name="Watanabe T."/>
            <person name="Suenaga H."/>
            <person name="Fujihara H."/>
            <person name="Noguchi M."/>
            <person name="Hashimoto M."/>
            <person name="Shimodaira J."/>
            <person name="Tsuchikane K."/>
            <person name="Hosoyama A."/>
            <person name="Yamazoe A."/>
            <person name="Fujita N."/>
            <person name="Furukawa K."/>
        </authorList>
    </citation>
    <scope>NUCLEOTIDE SEQUENCE [LARGE SCALE GENOMIC DNA]</scope>
    <source>
        <strain evidence="2">DSM 10086 / NBRC 110670 / KF707</strain>
    </source>
</reference>